<gene>
    <name evidence="2" type="ORF">GCM10009855_14630</name>
</gene>
<evidence type="ECO:0000313" key="3">
    <source>
        <dbReference type="Proteomes" id="UP001501170"/>
    </source>
</evidence>
<protein>
    <submittedName>
        <fullName evidence="2">Uncharacterized protein</fullName>
    </submittedName>
</protein>
<name>A0ABN3HD41_9ACTN</name>
<dbReference type="RefSeq" id="WP_346075680.1">
    <property type="nucleotide sequence ID" value="NZ_BAAARB010000005.1"/>
</dbReference>
<accession>A0ABN3HD41</accession>
<evidence type="ECO:0000313" key="2">
    <source>
        <dbReference type="EMBL" id="GAA2376388.1"/>
    </source>
</evidence>
<comment type="caution">
    <text evidence="2">The sequence shown here is derived from an EMBL/GenBank/DDBJ whole genome shotgun (WGS) entry which is preliminary data.</text>
</comment>
<dbReference type="Proteomes" id="UP001501170">
    <property type="component" value="Unassembled WGS sequence"/>
</dbReference>
<reference evidence="2 3" key="1">
    <citation type="journal article" date="2019" name="Int. J. Syst. Evol. Microbiol.">
        <title>The Global Catalogue of Microorganisms (GCM) 10K type strain sequencing project: providing services to taxonomists for standard genome sequencing and annotation.</title>
        <authorList>
            <consortium name="The Broad Institute Genomics Platform"/>
            <consortium name="The Broad Institute Genome Sequencing Center for Infectious Disease"/>
            <person name="Wu L."/>
            <person name="Ma J."/>
        </authorList>
    </citation>
    <scope>NUCLEOTIDE SEQUENCE [LARGE SCALE GENOMIC DNA]</scope>
    <source>
        <strain evidence="2 3">JCM 16227</strain>
    </source>
</reference>
<sequence length="101" mass="11520">MRIDKTAMRKAGDSLNFALLGYKESTLDYRVIVEPRTGDRWRITVLDKAMPEGICFVDDLHSDSLEPMELVRLALNAYRDHEGPPVAPEPTLFDTSREEEP</sequence>
<organism evidence="2 3">
    <name type="scientific">Gordonia cholesterolivorans</name>
    <dbReference type="NCBI Taxonomy" id="559625"/>
    <lineage>
        <taxon>Bacteria</taxon>
        <taxon>Bacillati</taxon>
        <taxon>Actinomycetota</taxon>
        <taxon>Actinomycetes</taxon>
        <taxon>Mycobacteriales</taxon>
        <taxon>Gordoniaceae</taxon>
        <taxon>Gordonia</taxon>
    </lineage>
</organism>
<dbReference type="EMBL" id="BAAARB010000005">
    <property type="protein sequence ID" value="GAA2376388.1"/>
    <property type="molecule type" value="Genomic_DNA"/>
</dbReference>
<proteinExistence type="predicted"/>
<keyword evidence="3" id="KW-1185">Reference proteome</keyword>
<evidence type="ECO:0000256" key="1">
    <source>
        <dbReference type="SAM" id="MobiDB-lite"/>
    </source>
</evidence>
<feature type="region of interest" description="Disordered" evidence="1">
    <location>
        <begin position="81"/>
        <end position="101"/>
    </location>
</feature>